<evidence type="ECO:0000313" key="1">
    <source>
        <dbReference type="EMBL" id="BBH22842.1"/>
    </source>
</evidence>
<name>A0A3G9IX05_9BACL</name>
<organism evidence="1 2">
    <name type="scientific">Paenibacillus baekrokdamisoli</name>
    <dbReference type="NCBI Taxonomy" id="1712516"/>
    <lineage>
        <taxon>Bacteria</taxon>
        <taxon>Bacillati</taxon>
        <taxon>Bacillota</taxon>
        <taxon>Bacilli</taxon>
        <taxon>Bacillales</taxon>
        <taxon>Paenibacillaceae</taxon>
        <taxon>Paenibacillus</taxon>
    </lineage>
</organism>
<dbReference type="OrthoDB" id="2678247at2"/>
<protein>
    <submittedName>
        <fullName evidence="1">Uncharacterized protein</fullName>
    </submittedName>
</protein>
<gene>
    <name evidence="1" type="ORF">Back11_41870</name>
</gene>
<accession>A0A3G9IX05</accession>
<proteinExistence type="predicted"/>
<evidence type="ECO:0000313" key="2">
    <source>
        <dbReference type="Proteomes" id="UP000275368"/>
    </source>
</evidence>
<dbReference type="EMBL" id="AP019308">
    <property type="protein sequence ID" value="BBH22842.1"/>
    <property type="molecule type" value="Genomic_DNA"/>
</dbReference>
<keyword evidence="2" id="KW-1185">Reference proteome</keyword>
<dbReference type="RefSeq" id="WP_125661577.1">
    <property type="nucleotide sequence ID" value="NZ_AP019308.1"/>
</dbReference>
<dbReference type="AlphaFoldDB" id="A0A3G9IX05"/>
<reference evidence="1 2" key="1">
    <citation type="submission" date="2018-11" db="EMBL/GenBank/DDBJ databases">
        <title>Complete genome sequence of Paenibacillus baekrokdamisoli strain KCTC 33723.</title>
        <authorList>
            <person name="Kang S.W."/>
            <person name="Lee K.C."/>
            <person name="Kim K.K."/>
            <person name="Kim J.S."/>
            <person name="Kim D.S."/>
            <person name="Ko S.H."/>
            <person name="Yang S.H."/>
            <person name="Lee J.S."/>
        </authorList>
    </citation>
    <scope>NUCLEOTIDE SEQUENCE [LARGE SCALE GENOMIC DNA]</scope>
    <source>
        <strain evidence="1 2">KCTC 33723</strain>
    </source>
</reference>
<dbReference type="KEGG" id="pbk:Back11_41870"/>
<sequence>MKRKALGVSVAIMGLLVFISTAYAGSNSYQPVAKTPDTITVFINHIDNNGGKISLQADDIQWYEGKEADKVFLEREKDSGLDGPPDGYYIVNDDKQVKTLEVDPNAVVLMQIYDRTGNIYNVTTEWNQAIPLAKFEAIYHANKVLDVSAYPYHLTIKDGKVVKIVQQYIP</sequence>
<dbReference type="Proteomes" id="UP000275368">
    <property type="component" value="Chromosome"/>
</dbReference>